<dbReference type="PRINTS" id="PR00178">
    <property type="entry name" value="FATTYACIDBP"/>
</dbReference>
<reference evidence="4 5" key="1">
    <citation type="submission" date="2018-10" db="EMBL/GenBank/DDBJ databases">
        <title>Genome assembly for a Yunnan-Guizhou Plateau 3E fish, Anabarilius grahami (Regan), and its evolutionary and genetic applications.</title>
        <authorList>
            <person name="Jiang W."/>
        </authorList>
    </citation>
    <scope>NUCLEOTIDE SEQUENCE [LARGE SCALE GENOMIC DNA]</scope>
    <source>
        <strain evidence="4">AG-KIZ</strain>
        <tissue evidence="4">Muscle</tissue>
    </source>
</reference>
<proteinExistence type="inferred from homology"/>
<evidence type="ECO:0000259" key="3">
    <source>
        <dbReference type="PROSITE" id="PS00214"/>
    </source>
</evidence>
<dbReference type="Proteomes" id="UP000281406">
    <property type="component" value="Unassembled WGS sequence"/>
</dbReference>
<dbReference type="Pfam" id="PF00061">
    <property type="entry name" value="Lipocalin"/>
    <property type="match status" value="1"/>
</dbReference>
<dbReference type="PROSITE" id="PS00214">
    <property type="entry name" value="FABP"/>
    <property type="match status" value="1"/>
</dbReference>
<dbReference type="FunFam" id="2.40.128.20:FF:000001">
    <property type="entry name" value="Fatty acid-binding protein, adipocyte"/>
    <property type="match status" value="1"/>
</dbReference>
<dbReference type="InterPro" id="IPR000566">
    <property type="entry name" value="Lipocln_cytosolic_FA-bd_dom"/>
</dbReference>
<dbReference type="Gene3D" id="2.40.128.20">
    <property type="match status" value="1"/>
</dbReference>
<protein>
    <submittedName>
        <fullName evidence="4">Retinol-binding protein 1</fullName>
    </submittedName>
</protein>
<dbReference type="InterPro" id="IPR031259">
    <property type="entry name" value="ILBP"/>
</dbReference>
<evidence type="ECO:0000256" key="1">
    <source>
        <dbReference type="ARBA" id="ARBA00008390"/>
    </source>
</evidence>
<evidence type="ECO:0000256" key="2">
    <source>
        <dbReference type="RuleBase" id="RU003696"/>
    </source>
</evidence>
<feature type="domain" description="Cytosolic fatty-acid binding proteins" evidence="3">
    <location>
        <begin position="8"/>
        <end position="25"/>
    </location>
</feature>
<gene>
    <name evidence="4" type="ORF">DPX16_5354</name>
</gene>
<evidence type="ECO:0000313" key="4">
    <source>
        <dbReference type="EMBL" id="ROL44160.1"/>
    </source>
</evidence>
<dbReference type="InterPro" id="IPR000463">
    <property type="entry name" value="Fatty_acid-bd"/>
</dbReference>
<comment type="similarity">
    <text evidence="1 2">Belongs to the calycin superfamily. Fatty-acid binding protein (FABP) family.</text>
</comment>
<organism evidence="4 5">
    <name type="scientific">Anabarilius grahami</name>
    <name type="common">Kanglang fish</name>
    <name type="synonym">Barilius grahami</name>
    <dbReference type="NCBI Taxonomy" id="495550"/>
    <lineage>
        <taxon>Eukaryota</taxon>
        <taxon>Metazoa</taxon>
        <taxon>Chordata</taxon>
        <taxon>Craniata</taxon>
        <taxon>Vertebrata</taxon>
        <taxon>Euteleostomi</taxon>
        <taxon>Actinopterygii</taxon>
        <taxon>Neopterygii</taxon>
        <taxon>Teleostei</taxon>
        <taxon>Ostariophysi</taxon>
        <taxon>Cypriniformes</taxon>
        <taxon>Xenocyprididae</taxon>
        <taxon>Xenocypridinae</taxon>
        <taxon>Xenocypridinae incertae sedis</taxon>
        <taxon>Anabarilius</taxon>
    </lineage>
</organism>
<keyword evidence="5" id="KW-1185">Reference proteome</keyword>
<dbReference type="GO" id="GO:0008289">
    <property type="term" value="F:lipid binding"/>
    <property type="evidence" value="ECO:0007669"/>
    <property type="project" value="InterPro"/>
</dbReference>
<dbReference type="SUPFAM" id="SSF50814">
    <property type="entry name" value="Lipocalins"/>
    <property type="match status" value="1"/>
</dbReference>
<dbReference type="OrthoDB" id="354351at2759"/>
<accession>A0A3N0YEA9</accession>
<sequence length="195" mass="22783">MSPVDMNGYWKMTSNENFDEYMEALDVNLVIRKIASYLIFDKEIVQNGDHFNIKTLTTFRNYHMEFDVGKEFEEDLIGVDDRKCMTTVNWEGDKLVCVQKGEKEGRGWTQWVKGDELHVEMQQCRFTDPHHIIIIILFLLLQTRKELDLLWGQDPSSLLQPERPQMLKAVFLDSSKALGYEASLMALKHTKPTHI</sequence>
<evidence type="ECO:0000313" key="5">
    <source>
        <dbReference type="Proteomes" id="UP000281406"/>
    </source>
</evidence>
<keyword evidence="2" id="KW-0813">Transport</keyword>
<dbReference type="EMBL" id="RJVU01046797">
    <property type="protein sequence ID" value="ROL44160.1"/>
    <property type="molecule type" value="Genomic_DNA"/>
</dbReference>
<comment type="caution">
    <text evidence="4">The sequence shown here is derived from an EMBL/GenBank/DDBJ whole genome shotgun (WGS) entry which is preliminary data.</text>
</comment>
<dbReference type="InterPro" id="IPR012674">
    <property type="entry name" value="Calycin"/>
</dbReference>
<dbReference type="AlphaFoldDB" id="A0A3N0YEA9"/>
<dbReference type="PANTHER" id="PTHR11955">
    <property type="entry name" value="FATTY ACID BINDING PROTEIN"/>
    <property type="match status" value="1"/>
</dbReference>
<name>A0A3N0YEA9_ANAGA</name>